<feature type="region of interest" description="Disordered" evidence="1">
    <location>
        <begin position="58"/>
        <end position="106"/>
    </location>
</feature>
<comment type="caution">
    <text evidence="3">The sequence shown here is derived from an EMBL/GenBank/DDBJ whole genome shotgun (WGS) entry which is preliminary data.</text>
</comment>
<organism evidence="3 4">
    <name type="scientific">Setomelanomma holmii</name>
    <dbReference type="NCBI Taxonomy" id="210430"/>
    <lineage>
        <taxon>Eukaryota</taxon>
        <taxon>Fungi</taxon>
        <taxon>Dikarya</taxon>
        <taxon>Ascomycota</taxon>
        <taxon>Pezizomycotina</taxon>
        <taxon>Dothideomycetes</taxon>
        <taxon>Pleosporomycetidae</taxon>
        <taxon>Pleosporales</taxon>
        <taxon>Pleosporineae</taxon>
        <taxon>Phaeosphaeriaceae</taxon>
        <taxon>Setomelanomma</taxon>
    </lineage>
</organism>
<feature type="compositionally biased region" description="Low complexity" evidence="1">
    <location>
        <begin position="354"/>
        <end position="386"/>
    </location>
</feature>
<proteinExistence type="predicted"/>
<evidence type="ECO:0000256" key="1">
    <source>
        <dbReference type="SAM" id="MobiDB-lite"/>
    </source>
</evidence>
<feature type="region of interest" description="Disordered" evidence="1">
    <location>
        <begin position="180"/>
        <end position="201"/>
    </location>
</feature>
<evidence type="ECO:0000256" key="2">
    <source>
        <dbReference type="SAM" id="SignalP"/>
    </source>
</evidence>
<reference evidence="3" key="1">
    <citation type="journal article" date="2020" name="Stud. Mycol.">
        <title>101 Dothideomycetes genomes: a test case for predicting lifestyles and emergence of pathogens.</title>
        <authorList>
            <person name="Haridas S."/>
            <person name="Albert R."/>
            <person name="Binder M."/>
            <person name="Bloem J."/>
            <person name="Labutti K."/>
            <person name="Salamov A."/>
            <person name="Andreopoulos B."/>
            <person name="Baker S."/>
            <person name="Barry K."/>
            <person name="Bills G."/>
            <person name="Bluhm B."/>
            <person name="Cannon C."/>
            <person name="Castanera R."/>
            <person name="Culley D."/>
            <person name="Daum C."/>
            <person name="Ezra D."/>
            <person name="Gonzalez J."/>
            <person name="Henrissat B."/>
            <person name="Kuo A."/>
            <person name="Liang C."/>
            <person name="Lipzen A."/>
            <person name="Lutzoni F."/>
            <person name="Magnuson J."/>
            <person name="Mondo S."/>
            <person name="Nolan M."/>
            <person name="Ohm R."/>
            <person name="Pangilinan J."/>
            <person name="Park H.-J."/>
            <person name="Ramirez L."/>
            <person name="Alfaro M."/>
            <person name="Sun H."/>
            <person name="Tritt A."/>
            <person name="Yoshinaga Y."/>
            <person name="Zwiers L.-H."/>
            <person name="Turgeon B."/>
            <person name="Goodwin S."/>
            <person name="Spatafora J."/>
            <person name="Crous P."/>
            <person name="Grigoriev I."/>
        </authorList>
    </citation>
    <scope>NUCLEOTIDE SEQUENCE</scope>
    <source>
        <strain evidence="3">CBS 110217</strain>
    </source>
</reference>
<dbReference type="OrthoDB" id="3794304at2759"/>
<accession>A0A9P4HPP2</accession>
<dbReference type="Proteomes" id="UP000799777">
    <property type="component" value="Unassembled WGS sequence"/>
</dbReference>
<gene>
    <name evidence="3" type="ORF">EK21DRAFT_83729</name>
</gene>
<name>A0A9P4HPP2_9PLEO</name>
<feature type="chain" id="PRO_5040172349" evidence="2">
    <location>
        <begin position="23"/>
        <end position="409"/>
    </location>
</feature>
<feature type="compositionally biased region" description="Basic residues" evidence="1">
    <location>
        <begin position="391"/>
        <end position="409"/>
    </location>
</feature>
<evidence type="ECO:0000313" key="3">
    <source>
        <dbReference type="EMBL" id="KAF2036801.1"/>
    </source>
</evidence>
<keyword evidence="2" id="KW-0732">Signal</keyword>
<feature type="region of interest" description="Disordered" evidence="1">
    <location>
        <begin position="347"/>
        <end position="409"/>
    </location>
</feature>
<dbReference type="EMBL" id="ML978154">
    <property type="protein sequence ID" value="KAF2036801.1"/>
    <property type="molecule type" value="Genomic_DNA"/>
</dbReference>
<feature type="region of interest" description="Disordered" evidence="1">
    <location>
        <begin position="287"/>
        <end position="315"/>
    </location>
</feature>
<dbReference type="AlphaFoldDB" id="A0A9P4HPP2"/>
<sequence length="409" mass="43783">MKKTSYGRAFALTLLCPFPVAAQMTMGTGGTIATTLSLPPFPIPVNSSSVGLPIPFPSTHLGTGNTGPSQVSSSSNTPHLQIVLSSKSTPNVDPSTTSSFLQPPPDITVPPTPLASLFATGSELNSTASDLSVAFVSVFPMIEQWINHPDAPAITAVTNEVDNILLKAINFLGKLPKPTDGVKPCKSGKSRQRDLGSSLHQGSNKRDLFSGLFKTAFSLVTYVIDTTNKVKDGVNVVVDEMNLSSTIMLLCIKVNGNCPDQMASIELWFEDNPMYRYRDISAALPNQRTQAAATPTPSNSAQVPASGVAAPQPASQPIRMLRGRKVTAAADEEKWNEIIMLMERDGDRSCPLNSKSLSIPSTSIASTASSVPSTLLTSFTSSSGGRESSKLHHHCHHHCHRHRHRQPQH</sequence>
<feature type="signal peptide" evidence="2">
    <location>
        <begin position="1"/>
        <end position="22"/>
    </location>
</feature>
<evidence type="ECO:0000313" key="4">
    <source>
        <dbReference type="Proteomes" id="UP000799777"/>
    </source>
</evidence>
<protein>
    <submittedName>
        <fullName evidence="3">Uncharacterized protein</fullName>
    </submittedName>
</protein>
<feature type="compositionally biased region" description="Polar residues" evidence="1">
    <location>
        <begin position="60"/>
        <end position="101"/>
    </location>
</feature>
<feature type="compositionally biased region" description="Polar residues" evidence="1">
    <location>
        <begin position="287"/>
        <end position="303"/>
    </location>
</feature>
<keyword evidence="4" id="KW-1185">Reference proteome</keyword>